<reference evidence="1 2" key="1">
    <citation type="submission" date="2019-08" db="EMBL/GenBank/DDBJ databases">
        <title>Deep-cultivation of Planctomycetes and their phenomic and genomic characterization uncovers novel biology.</title>
        <authorList>
            <person name="Wiegand S."/>
            <person name="Jogler M."/>
            <person name="Boedeker C."/>
            <person name="Pinto D."/>
            <person name="Vollmers J."/>
            <person name="Rivas-Marin E."/>
            <person name="Kohn T."/>
            <person name="Peeters S.H."/>
            <person name="Heuer A."/>
            <person name="Rast P."/>
            <person name="Oberbeckmann S."/>
            <person name="Bunk B."/>
            <person name="Jeske O."/>
            <person name="Meyerdierks A."/>
            <person name="Storesund J.E."/>
            <person name="Kallscheuer N."/>
            <person name="Luecker S."/>
            <person name="Lage O.M."/>
            <person name="Pohl T."/>
            <person name="Merkel B.J."/>
            <person name="Hornburger P."/>
            <person name="Mueller R.-W."/>
            <person name="Bruemmer F."/>
            <person name="Labrenz M."/>
            <person name="Spormann A.M."/>
            <person name="Op Den Camp H."/>
            <person name="Overmann J."/>
            <person name="Amann R."/>
            <person name="Jetten M.S.M."/>
            <person name="Mascher T."/>
            <person name="Medema M.H."/>
            <person name="Devos D.P."/>
            <person name="Kaster A.-K."/>
            <person name="Ovreas L."/>
            <person name="Rohde M."/>
            <person name="Galperin M.Y."/>
            <person name="Jogler C."/>
        </authorList>
    </citation>
    <scope>NUCLEOTIDE SEQUENCE [LARGE SCALE GENOMIC DNA]</scope>
    <source>
        <strain evidence="1 2">LF1</strain>
    </source>
</reference>
<dbReference type="EMBL" id="VRLW01000001">
    <property type="protein sequence ID" value="KAA1262078.1"/>
    <property type="molecule type" value="Genomic_DNA"/>
</dbReference>
<dbReference type="AlphaFoldDB" id="A0A5B1CLW9"/>
<organism evidence="1 2">
    <name type="scientific">Rubripirellula obstinata</name>
    <dbReference type="NCBI Taxonomy" id="406547"/>
    <lineage>
        <taxon>Bacteria</taxon>
        <taxon>Pseudomonadati</taxon>
        <taxon>Planctomycetota</taxon>
        <taxon>Planctomycetia</taxon>
        <taxon>Pirellulales</taxon>
        <taxon>Pirellulaceae</taxon>
        <taxon>Rubripirellula</taxon>
    </lineage>
</organism>
<gene>
    <name evidence="1" type="ORF">LF1_46390</name>
</gene>
<name>A0A5B1CLW9_9BACT</name>
<comment type="caution">
    <text evidence="1">The sequence shown here is derived from an EMBL/GenBank/DDBJ whole genome shotgun (WGS) entry which is preliminary data.</text>
</comment>
<sequence>MIYRIENHLFDILWRQVMLGNVLDVSAGFFVPNDLGLCHSLLAHWCLHISQHNAAGVNAASANMVFTQRPSAHLGSFATGHDLGTNSVVQTSSASFRAAT</sequence>
<evidence type="ECO:0000313" key="2">
    <source>
        <dbReference type="Proteomes" id="UP000322699"/>
    </source>
</evidence>
<dbReference type="Proteomes" id="UP000322699">
    <property type="component" value="Unassembled WGS sequence"/>
</dbReference>
<proteinExistence type="predicted"/>
<protein>
    <submittedName>
        <fullName evidence="1">Uncharacterized protein</fullName>
    </submittedName>
</protein>
<evidence type="ECO:0000313" key="1">
    <source>
        <dbReference type="EMBL" id="KAA1262078.1"/>
    </source>
</evidence>
<accession>A0A5B1CLW9</accession>
<keyword evidence="2" id="KW-1185">Reference proteome</keyword>